<evidence type="ECO:0000313" key="1">
    <source>
        <dbReference type="Proteomes" id="UP000887580"/>
    </source>
</evidence>
<organism evidence="1 2">
    <name type="scientific">Panagrolaimus sp. PS1159</name>
    <dbReference type="NCBI Taxonomy" id="55785"/>
    <lineage>
        <taxon>Eukaryota</taxon>
        <taxon>Metazoa</taxon>
        <taxon>Ecdysozoa</taxon>
        <taxon>Nematoda</taxon>
        <taxon>Chromadorea</taxon>
        <taxon>Rhabditida</taxon>
        <taxon>Tylenchina</taxon>
        <taxon>Panagrolaimomorpha</taxon>
        <taxon>Panagrolaimoidea</taxon>
        <taxon>Panagrolaimidae</taxon>
        <taxon>Panagrolaimus</taxon>
    </lineage>
</organism>
<evidence type="ECO:0000313" key="2">
    <source>
        <dbReference type="WBParaSite" id="PS1159_v2.g4102.t1"/>
    </source>
</evidence>
<accession>A0AC35GDQ6</accession>
<protein>
    <submittedName>
        <fullName evidence="2">Uncharacterized protein</fullName>
    </submittedName>
</protein>
<proteinExistence type="predicted"/>
<reference evidence="2" key="1">
    <citation type="submission" date="2022-11" db="UniProtKB">
        <authorList>
            <consortium name="WormBaseParasite"/>
        </authorList>
    </citation>
    <scope>IDENTIFICATION</scope>
</reference>
<name>A0AC35GDQ6_9BILA</name>
<dbReference type="Proteomes" id="UP000887580">
    <property type="component" value="Unplaced"/>
</dbReference>
<sequence>MLSKLSSIRQLCILPSKNSAVGWRFVSTEIKGTGKNGEVTQMDILKWREGKNKLVREIEFGGQKQKWNYRSELVKRRGLDNDHKYIWMAFGGLIIIGFTAFVAVKTSVIENRRQAMIEREEMRKMLHLEGEDRKKIGVV</sequence>
<dbReference type="WBParaSite" id="PS1159_v2.g4102.t1">
    <property type="protein sequence ID" value="PS1159_v2.g4102.t1"/>
    <property type="gene ID" value="PS1159_v2.g4102"/>
</dbReference>